<organism evidence="1 2">
    <name type="scientific">Allorhizobium taibaishanense</name>
    <dbReference type="NCBI Taxonomy" id="887144"/>
    <lineage>
        <taxon>Bacteria</taxon>
        <taxon>Pseudomonadati</taxon>
        <taxon>Pseudomonadota</taxon>
        <taxon>Alphaproteobacteria</taxon>
        <taxon>Hyphomicrobiales</taxon>
        <taxon>Rhizobiaceae</taxon>
        <taxon>Rhizobium/Agrobacterium group</taxon>
        <taxon>Allorhizobium</taxon>
    </lineage>
</organism>
<dbReference type="GO" id="GO:0016740">
    <property type="term" value="F:transferase activity"/>
    <property type="evidence" value="ECO:0007669"/>
    <property type="project" value="UniProtKB-KW"/>
</dbReference>
<accession>A0A7W6MU40</accession>
<dbReference type="EMBL" id="JACIED010000002">
    <property type="protein sequence ID" value="MBB4007845.1"/>
    <property type="molecule type" value="Genomic_DNA"/>
</dbReference>
<sequence>MDWIVTKSNIAEVRTSCAAEHQASLQVLEKIGLERAAFHPASLFLSATQAQADAWLYRWKR</sequence>
<name>A0A7W6MU40_9HYPH</name>
<protein>
    <submittedName>
        <fullName evidence="1">RimJ/RimL family protein N-acetyltransferase</fullName>
    </submittedName>
</protein>
<dbReference type="AlphaFoldDB" id="A0A7W6MU40"/>
<evidence type="ECO:0000313" key="1">
    <source>
        <dbReference type="EMBL" id="MBB4007845.1"/>
    </source>
</evidence>
<comment type="caution">
    <text evidence="1">The sequence shown here is derived from an EMBL/GenBank/DDBJ whole genome shotgun (WGS) entry which is preliminary data.</text>
</comment>
<keyword evidence="1" id="KW-0808">Transferase</keyword>
<proteinExistence type="predicted"/>
<reference evidence="1 2" key="1">
    <citation type="submission" date="2020-08" db="EMBL/GenBank/DDBJ databases">
        <title>Genomic Encyclopedia of Type Strains, Phase IV (KMG-IV): sequencing the most valuable type-strain genomes for metagenomic binning, comparative biology and taxonomic classification.</title>
        <authorList>
            <person name="Goeker M."/>
        </authorList>
    </citation>
    <scope>NUCLEOTIDE SEQUENCE [LARGE SCALE GENOMIC DNA]</scope>
    <source>
        <strain evidence="1 2">DSM 100021</strain>
    </source>
</reference>
<dbReference type="Proteomes" id="UP000544107">
    <property type="component" value="Unassembled WGS sequence"/>
</dbReference>
<gene>
    <name evidence="1" type="ORF">GGQ71_002108</name>
</gene>
<evidence type="ECO:0000313" key="2">
    <source>
        <dbReference type="Proteomes" id="UP000544107"/>
    </source>
</evidence>